<feature type="domain" description="Acyltransferase 3" evidence="8">
    <location>
        <begin position="9"/>
        <end position="332"/>
    </location>
</feature>
<keyword evidence="5 7" id="KW-1133">Transmembrane helix</keyword>
<evidence type="ECO:0000313" key="9">
    <source>
        <dbReference type="EMBL" id="RDY27722.1"/>
    </source>
</evidence>
<sequence length="343" mass="39885">MNEKISFGQIDLFKFIASLLVVAIHTDPLLTYSESGNFILTRIIARLAVPFFFVASGYLLSIRFIDNRKYNNKITVKYINKILSIYLISILIYIPLNIYNGYFSESLNIGKILKDLFFDGTLYHLWYLPASIIGVCIVYILRCKFSFKITLFISIALYIIGLLGDSYFGITQNIDSIKMIYDHLFTVFDYTRNGIFFAPIFILLGFKLSKLYNLEKEDKVMRKDLSRFTLCFLLFLVEFILLKTNNIARHDSMTVFLVPTVYFLFKICLQLKNTKMKNLRDMSLYIYIIHPMIIVVVRMIGKLTKTSDVLVNNSVINYLVVVILSIFASLVFMNINKIKVKRK</sequence>
<dbReference type="OrthoDB" id="5808342at2"/>
<keyword evidence="9" id="KW-0808">Transferase</keyword>
<reference evidence="9 10" key="1">
    <citation type="journal article" date="2017" name="Genome Announc.">
        <title>Draft Genome Sequence of Romboutsia weinsteinii sp. nov. Strain CCRI-19649(T) Isolated from Surface Water.</title>
        <authorList>
            <person name="Maheux A.F."/>
            <person name="Boudreau D.K."/>
            <person name="Berube E."/>
            <person name="Boissinot M."/>
            <person name="Cantin P."/>
            <person name="Raymond F."/>
            <person name="Corbeil J."/>
            <person name="Omar R.F."/>
            <person name="Bergeron M.G."/>
        </authorList>
    </citation>
    <scope>NUCLEOTIDE SEQUENCE [LARGE SCALE GENOMIC DNA]</scope>
    <source>
        <strain evidence="9 10">CCRI-19649</strain>
    </source>
</reference>
<protein>
    <submittedName>
        <fullName evidence="9">Acyltransferase</fullName>
    </submittedName>
</protein>
<feature type="transmembrane region" description="Helical" evidence="7">
    <location>
        <begin position="43"/>
        <end position="62"/>
    </location>
</feature>
<evidence type="ECO:0000259" key="8">
    <source>
        <dbReference type="Pfam" id="PF01757"/>
    </source>
</evidence>
<proteinExistence type="inferred from homology"/>
<dbReference type="AlphaFoldDB" id="A0A371J4L2"/>
<feature type="transmembrane region" description="Helical" evidence="7">
    <location>
        <begin position="225"/>
        <end position="242"/>
    </location>
</feature>
<evidence type="ECO:0000256" key="6">
    <source>
        <dbReference type="ARBA" id="ARBA00023136"/>
    </source>
</evidence>
<evidence type="ECO:0000256" key="7">
    <source>
        <dbReference type="SAM" id="Phobius"/>
    </source>
</evidence>
<organism evidence="9 10">
    <name type="scientific">Romboutsia weinsteinii</name>
    <dbReference type="NCBI Taxonomy" id="2020949"/>
    <lineage>
        <taxon>Bacteria</taxon>
        <taxon>Bacillati</taxon>
        <taxon>Bacillota</taxon>
        <taxon>Clostridia</taxon>
        <taxon>Peptostreptococcales</taxon>
        <taxon>Peptostreptococcaceae</taxon>
        <taxon>Romboutsia</taxon>
    </lineage>
</organism>
<dbReference type="PANTHER" id="PTHR40074">
    <property type="entry name" value="O-ACETYLTRANSFERASE WECH"/>
    <property type="match status" value="1"/>
</dbReference>
<evidence type="ECO:0000256" key="5">
    <source>
        <dbReference type="ARBA" id="ARBA00022989"/>
    </source>
</evidence>
<comment type="subcellular location">
    <subcellularLocation>
        <location evidence="1">Cell membrane</location>
        <topology evidence="1">Multi-pass membrane protein</topology>
    </subcellularLocation>
</comment>
<keyword evidence="4 7" id="KW-0812">Transmembrane</keyword>
<dbReference type="Proteomes" id="UP000215694">
    <property type="component" value="Unassembled WGS sequence"/>
</dbReference>
<name>A0A371J4L2_9FIRM</name>
<feature type="transmembrane region" description="Helical" evidence="7">
    <location>
        <begin position="190"/>
        <end position="213"/>
    </location>
</feature>
<dbReference type="GO" id="GO:0009246">
    <property type="term" value="P:enterobacterial common antigen biosynthetic process"/>
    <property type="evidence" value="ECO:0007669"/>
    <property type="project" value="TreeGrafter"/>
</dbReference>
<comment type="caution">
    <text evidence="9">The sequence shown here is derived from an EMBL/GenBank/DDBJ whole genome shotgun (WGS) entry which is preliminary data.</text>
</comment>
<accession>A0A371J4L2</accession>
<evidence type="ECO:0000256" key="2">
    <source>
        <dbReference type="ARBA" id="ARBA00007400"/>
    </source>
</evidence>
<evidence type="ECO:0000313" key="10">
    <source>
        <dbReference type="Proteomes" id="UP000215694"/>
    </source>
</evidence>
<feature type="transmembrane region" description="Helical" evidence="7">
    <location>
        <begin position="149"/>
        <end position="170"/>
    </location>
</feature>
<evidence type="ECO:0000256" key="3">
    <source>
        <dbReference type="ARBA" id="ARBA00022475"/>
    </source>
</evidence>
<dbReference type="GO" id="GO:0016413">
    <property type="term" value="F:O-acetyltransferase activity"/>
    <property type="evidence" value="ECO:0007669"/>
    <property type="project" value="TreeGrafter"/>
</dbReference>
<feature type="transmembrane region" description="Helical" evidence="7">
    <location>
        <begin position="315"/>
        <end position="335"/>
    </location>
</feature>
<dbReference type="InterPro" id="IPR002656">
    <property type="entry name" value="Acyl_transf_3_dom"/>
</dbReference>
<comment type="similarity">
    <text evidence="2">Belongs to the acyltransferase 3 family.</text>
</comment>
<feature type="transmembrane region" description="Helical" evidence="7">
    <location>
        <begin position="123"/>
        <end position="142"/>
    </location>
</feature>
<feature type="transmembrane region" description="Helical" evidence="7">
    <location>
        <begin position="284"/>
        <end position="303"/>
    </location>
</feature>
<evidence type="ECO:0000256" key="4">
    <source>
        <dbReference type="ARBA" id="ARBA00022692"/>
    </source>
</evidence>
<feature type="transmembrane region" description="Helical" evidence="7">
    <location>
        <begin position="83"/>
        <end position="103"/>
    </location>
</feature>
<dbReference type="PANTHER" id="PTHR40074:SF2">
    <property type="entry name" value="O-ACETYLTRANSFERASE WECH"/>
    <property type="match status" value="1"/>
</dbReference>
<keyword evidence="3" id="KW-1003">Cell membrane</keyword>
<keyword evidence="10" id="KW-1185">Reference proteome</keyword>
<dbReference type="EMBL" id="NOJY02000011">
    <property type="protein sequence ID" value="RDY27722.1"/>
    <property type="molecule type" value="Genomic_DNA"/>
</dbReference>
<dbReference type="RefSeq" id="WP_094367036.1">
    <property type="nucleotide sequence ID" value="NZ_NOJY02000011.1"/>
</dbReference>
<feature type="transmembrane region" description="Helical" evidence="7">
    <location>
        <begin position="12"/>
        <end position="31"/>
    </location>
</feature>
<feature type="transmembrane region" description="Helical" evidence="7">
    <location>
        <begin position="254"/>
        <end position="272"/>
    </location>
</feature>
<keyword evidence="9" id="KW-0012">Acyltransferase</keyword>
<keyword evidence="6 7" id="KW-0472">Membrane</keyword>
<dbReference type="Pfam" id="PF01757">
    <property type="entry name" value="Acyl_transf_3"/>
    <property type="match status" value="1"/>
</dbReference>
<gene>
    <name evidence="9" type="ORF">CHL78_008350</name>
</gene>
<dbReference type="GO" id="GO:0005886">
    <property type="term" value="C:plasma membrane"/>
    <property type="evidence" value="ECO:0007669"/>
    <property type="project" value="UniProtKB-SubCell"/>
</dbReference>
<evidence type="ECO:0000256" key="1">
    <source>
        <dbReference type="ARBA" id="ARBA00004651"/>
    </source>
</evidence>